<evidence type="ECO:0000259" key="6">
    <source>
        <dbReference type="PROSITE" id="PS50835"/>
    </source>
</evidence>
<feature type="domain" description="Ig-like" evidence="6">
    <location>
        <begin position="204"/>
        <end position="296"/>
    </location>
</feature>
<dbReference type="PROSITE" id="PS50835">
    <property type="entry name" value="IG_LIKE"/>
    <property type="match status" value="4"/>
</dbReference>
<dbReference type="EMBL" id="JABXBU010002227">
    <property type="protein sequence ID" value="KAF8774401.1"/>
    <property type="molecule type" value="Genomic_DNA"/>
</dbReference>
<evidence type="ECO:0000256" key="3">
    <source>
        <dbReference type="ARBA" id="ARBA00023157"/>
    </source>
</evidence>
<accession>A0A8T0ELL1</accession>
<dbReference type="PANTHER" id="PTHR23278">
    <property type="entry name" value="SIDESTEP PROTEIN"/>
    <property type="match status" value="1"/>
</dbReference>
<feature type="domain" description="Ig-like" evidence="6">
    <location>
        <begin position="1"/>
        <end position="93"/>
    </location>
</feature>
<evidence type="ECO:0000256" key="1">
    <source>
        <dbReference type="ARBA" id="ARBA00004167"/>
    </source>
</evidence>
<evidence type="ECO:0000313" key="7">
    <source>
        <dbReference type="EMBL" id="KAF8774401.1"/>
    </source>
</evidence>
<dbReference type="Pfam" id="PF00047">
    <property type="entry name" value="ig"/>
    <property type="match status" value="1"/>
</dbReference>
<keyword evidence="3" id="KW-1015">Disulfide bond</keyword>
<feature type="domain" description="Ig-like" evidence="6">
    <location>
        <begin position="100"/>
        <end position="197"/>
    </location>
</feature>
<dbReference type="CDD" id="cd00096">
    <property type="entry name" value="Ig"/>
    <property type="match status" value="1"/>
</dbReference>
<dbReference type="InterPro" id="IPR013162">
    <property type="entry name" value="CD80_C2-set"/>
</dbReference>
<feature type="transmembrane region" description="Helical" evidence="5">
    <location>
        <begin position="474"/>
        <end position="501"/>
    </location>
</feature>
<dbReference type="AlphaFoldDB" id="A0A8T0ELL1"/>
<evidence type="ECO:0000256" key="5">
    <source>
        <dbReference type="SAM" id="Phobius"/>
    </source>
</evidence>
<dbReference type="Gene3D" id="2.60.40.10">
    <property type="entry name" value="Immunoglobulins"/>
    <property type="match status" value="4"/>
</dbReference>
<organism evidence="7 8">
    <name type="scientific">Argiope bruennichi</name>
    <name type="common">Wasp spider</name>
    <name type="synonym">Aranea bruennichi</name>
    <dbReference type="NCBI Taxonomy" id="94029"/>
    <lineage>
        <taxon>Eukaryota</taxon>
        <taxon>Metazoa</taxon>
        <taxon>Ecdysozoa</taxon>
        <taxon>Arthropoda</taxon>
        <taxon>Chelicerata</taxon>
        <taxon>Arachnida</taxon>
        <taxon>Araneae</taxon>
        <taxon>Araneomorphae</taxon>
        <taxon>Entelegynae</taxon>
        <taxon>Araneoidea</taxon>
        <taxon>Araneidae</taxon>
        <taxon>Argiope</taxon>
    </lineage>
</organism>
<reference evidence="7" key="2">
    <citation type="submission" date="2020-06" db="EMBL/GenBank/DDBJ databases">
        <authorList>
            <person name="Sheffer M."/>
        </authorList>
    </citation>
    <scope>NUCLEOTIDE SEQUENCE</scope>
</reference>
<keyword evidence="8" id="KW-1185">Reference proteome</keyword>
<dbReference type="Proteomes" id="UP000807504">
    <property type="component" value="Unassembled WGS sequence"/>
</dbReference>
<evidence type="ECO:0000313" key="8">
    <source>
        <dbReference type="Proteomes" id="UP000807504"/>
    </source>
</evidence>
<dbReference type="PANTHER" id="PTHR23278:SF19">
    <property type="entry name" value="OBSCURIN"/>
    <property type="match status" value="1"/>
</dbReference>
<feature type="domain" description="Ig-like" evidence="6">
    <location>
        <begin position="359"/>
        <end position="448"/>
    </location>
</feature>
<dbReference type="InterPro" id="IPR013151">
    <property type="entry name" value="Immunoglobulin_dom"/>
</dbReference>
<keyword evidence="2 5" id="KW-0472">Membrane</keyword>
<evidence type="ECO:0000256" key="4">
    <source>
        <dbReference type="SAM" id="MobiDB-lite"/>
    </source>
</evidence>
<sequence length="543" mass="60950">MPCNVIQRKDDGVEFIFWYKNDGVTALYTLDARERHLANATHMRNETYSDRVQFHVTGDVPYLQMDYLREEDTGSYFCRVDYQWSATELKRVNLVVVVPPKRLVIRDDLGQEIRDIAGPYKEKSDVSLYCEAQKGFPSPNVTWWKDNKLWDNTFKKISGNVVNEMRLSQLSRSELFATFHCKAQNTKLSPPITRTIVLDLYLYPVSVKITSKNSALSAGHPVEIVCESAGSRPSAKITWWLNGTHLSDHTETVHDNITSSTLRLLPKLQHHRSPLICRADNPKLFNSHLEDVRLLNVTCGHTSSLPPLDKGRGGSTAEGGRLRPSGVRGGRQPSCIEGGLALQRSASLTQRVSHGHHAPVCRENQQITYVVGLNESVVVRCEVEAQPTDVTFKWEFSNTVHKHYNLQHTSEGVVSNATYMPVTPADYGTLFCWANNSIGHQQSSCFFTVIAPACKTEKSKSNASSSSRDGSEDVWHHSAITAGAGVAASILIVIAVCIYYFRRIYLEKKHRPMGQQILNEEVSIYSRVQCHNTGPQPRILIAK</sequence>
<protein>
    <submittedName>
        <fullName evidence="7">Hemicentin-1 like protein</fullName>
    </submittedName>
</protein>
<dbReference type="InterPro" id="IPR036179">
    <property type="entry name" value="Ig-like_dom_sf"/>
</dbReference>
<name>A0A8T0ELL1_ARGBR</name>
<dbReference type="InterPro" id="IPR007110">
    <property type="entry name" value="Ig-like_dom"/>
</dbReference>
<dbReference type="InterPro" id="IPR003599">
    <property type="entry name" value="Ig_sub"/>
</dbReference>
<gene>
    <name evidence="7" type="ORF">HNY73_016954</name>
</gene>
<evidence type="ECO:0000256" key="2">
    <source>
        <dbReference type="ARBA" id="ARBA00023136"/>
    </source>
</evidence>
<proteinExistence type="predicted"/>
<comment type="subcellular location">
    <subcellularLocation>
        <location evidence="1">Membrane</location>
        <topology evidence="1">Single-pass membrane protein</topology>
    </subcellularLocation>
</comment>
<dbReference type="InterPro" id="IPR013783">
    <property type="entry name" value="Ig-like_fold"/>
</dbReference>
<feature type="region of interest" description="Disordered" evidence="4">
    <location>
        <begin position="305"/>
        <end position="333"/>
    </location>
</feature>
<reference evidence="7" key="1">
    <citation type="journal article" date="2020" name="bioRxiv">
        <title>Chromosome-level reference genome of the European wasp spider Argiope bruennichi: a resource for studies on range expansion and evolutionary adaptation.</title>
        <authorList>
            <person name="Sheffer M.M."/>
            <person name="Hoppe A."/>
            <person name="Krehenwinkel H."/>
            <person name="Uhl G."/>
            <person name="Kuss A.W."/>
            <person name="Jensen L."/>
            <person name="Jensen C."/>
            <person name="Gillespie R.G."/>
            <person name="Hoff K.J."/>
            <person name="Prost S."/>
        </authorList>
    </citation>
    <scope>NUCLEOTIDE SEQUENCE</scope>
</reference>
<comment type="caution">
    <text evidence="7">The sequence shown here is derived from an EMBL/GenBank/DDBJ whole genome shotgun (WGS) entry which is preliminary data.</text>
</comment>
<keyword evidence="5" id="KW-0812">Transmembrane</keyword>
<keyword evidence="5" id="KW-1133">Transmembrane helix</keyword>
<dbReference type="SMART" id="SM00409">
    <property type="entry name" value="IG"/>
    <property type="match status" value="3"/>
</dbReference>
<dbReference type="GO" id="GO:0016020">
    <property type="term" value="C:membrane"/>
    <property type="evidence" value="ECO:0007669"/>
    <property type="project" value="UniProtKB-SubCell"/>
</dbReference>
<dbReference type="SUPFAM" id="SSF48726">
    <property type="entry name" value="Immunoglobulin"/>
    <property type="match status" value="4"/>
</dbReference>
<dbReference type="Pfam" id="PF08205">
    <property type="entry name" value="C2-set_2"/>
    <property type="match status" value="1"/>
</dbReference>